<gene>
    <name evidence="1" type="ORF">LOY88_001235</name>
</gene>
<name>A0ACB8V2L1_9EURO</name>
<proteinExistence type="predicted"/>
<evidence type="ECO:0000313" key="1">
    <source>
        <dbReference type="EMBL" id="KAI2391162.1"/>
    </source>
</evidence>
<organism evidence="1">
    <name type="scientific">Ophidiomyces ophidiicola</name>
    <dbReference type="NCBI Taxonomy" id="1387563"/>
    <lineage>
        <taxon>Eukaryota</taxon>
        <taxon>Fungi</taxon>
        <taxon>Dikarya</taxon>
        <taxon>Ascomycota</taxon>
        <taxon>Pezizomycotina</taxon>
        <taxon>Eurotiomycetes</taxon>
        <taxon>Eurotiomycetidae</taxon>
        <taxon>Onygenales</taxon>
        <taxon>Onygenaceae</taxon>
        <taxon>Ophidiomyces</taxon>
    </lineage>
</organism>
<sequence>MPRETSSAEPTPSPIPHGIVQGETPAATEDPNASDGSNESATSRLEVPSPKLRLHVQDITHRSATTFFRCFPDPEGVLHAALSYIVMYLYASPKSCRSQHICFTPSLPPTRSVTLILRDFSGVAHTTSIDLDVDHKEIHLSLAYIAHSATLKDPIHELVGVLTHEMVHCYQHTCPPGSKSVPSPPSGLIEGIADFVRLKAGLSPPHWHRPLSCADLPDSWDRGYQDTAFFLEWLEDVKVGTGAVGLINDRLLRTGYVGENNDTDASCTASTKSFWRGLFGASVQELWVEYRKYIDGQGGKRD</sequence>
<protein>
    <submittedName>
        <fullName evidence="1">Uncharacterized protein</fullName>
    </submittedName>
</protein>
<accession>A0ACB8V2L1</accession>
<dbReference type="EMBL" id="JALBCA010000013">
    <property type="protein sequence ID" value="KAI2391162.1"/>
    <property type="molecule type" value="Genomic_DNA"/>
</dbReference>
<reference evidence="1" key="1">
    <citation type="journal article" date="2022" name="bioRxiv">
        <title>Population genetic analysis of Ophidiomyces ophidiicola, the causative agent of snake fungal disease, indicates recent introductions to the USA.</title>
        <authorList>
            <person name="Ladner J.T."/>
            <person name="Palmer J.M."/>
            <person name="Ettinger C.L."/>
            <person name="Stajich J.E."/>
            <person name="Farrell T.M."/>
            <person name="Glorioso B.M."/>
            <person name="Lawson B."/>
            <person name="Price S.J."/>
            <person name="Stengle A.G."/>
            <person name="Grear D.A."/>
            <person name="Lorch J.M."/>
        </authorList>
    </citation>
    <scope>NUCLEOTIDE SEQUENCE</scope>
    <source>
        <strain evidence="1">NWHC 24266-5</strain>
    </source>
</reference>
<comment type="caution">
    <text evidence="1">The sequence shown here is derived from an EMBL/GenBank/DDBJ whole genome shotgun (WGS) entry which is preliminary data.</text>
</comment>